<gene>
    <name evidence="2" type="ORF">XOC_0785</name>
</gene>
<name>G7TD46_XANOB</name>
<feature type="region of interest" description="Disordered" evidence="1">
    <location>
        <begin position="143"/>
        <end position="164"/>
    </location>
</feature>
<evidence type="ECO:0000313" key="2">
    <source>
        <dbReference type="EMBL" id="AEQ94992.1"/>
    </source>
</evidence>
<dbReference type="Proteomes" id="UP000008851">
    <property type="component" value="Chromosome"/>
</dbReference>
<reference evidence="2 3" key="1">
    <citation type="journal article" date="2011" name="J. Bacteriol.">
        <title>Two new complete genome sequences offer insight into host and tissue specificity of plant pathogenic Xanthomonas spp.</title>
        <authorList>
            <person name="Bogdanove A.J."/>
            <person name="Koebnik R."/>
            <person name="Lu H."/>
            <person name="Furutani A."/>
            <person name="Angiuoli S.V."/>
            <person name="Patil P.B."/>
            <person name="Van Sluys M.A."/>
            <person name="Ryan R.P."/>
            <person name="Meyer D.F."/>
            <person name="Han S.W."/>
            <person name="Aparna G."/>
            <person name="Rajaram M."/>
            <person name="Delcher A.L."/>
            <person name="Phillippy A.M."/>
            <person name="Puiu D."/>
            <person name="Schatz M.C."/>
            <person name="Shumway M."/>
            <person name="Sommer D.D."/>
            <person name="Trapnell C."/>
            <person name="Benahmed F."/>
            <person name="Dimitrov G."/>
            <person name="Madupu R."/>
            <person name="Radune D."/>
            <person name="Sullivan S."/>
            <person name="Jha G."/>
            <person name="Ishihara H."/>
            <person name="Lee S.W."/>
            <person name="Pandey A."/>
            <person name="Sharma V."/>
            <person name="Sriariyanun M."/>
            <person name="Szurek B."/>
            <person name="Vera-Cruz C.M."/>
            <person name="Dorman K.S."/>
            <person name="Ronald P.C."/>
            <person name="Verdier V."/>
            <person name="Dow J.M."/>
            <person name="Sonti R.V."/>
            <person name="Tsuge S."/>
            <person name="Brendel V.P."/>
            <person name="Rabinowicz P.D."/>
            <person name="Leach J.E."/>
            <person name="White F.F."/>
            <person name="Salzberg S.L."/>
        </authorList>
    </citation>
    <scope>NUCLEOTIDE SEQUENCE [LARGE SCALE GENOMIC DNA]</scope>
    <source>
        <strain evidence="2 3">BLS256</strain>
    </source>
</reference>
<dbReference type="HOGENOM" id="CLU_1643042_0_0_6"/>
<protein>
    <submittedName>
        <fullName evidence="2">Uncharacterized protein</fullName>
    </submittedName>
</protein>
<accession>G7TD46</accession>
<proteinExistence type="predicted"/>
<dbReference type="AlphaFoldDB" id="G7TD46"/>
<dbReference type="eggNOG" id="ENOG5031J8P">
    <property type="taxonomic scope" value="Bacteria"/>
</dbReference>
<sequence>MKPESKRLAALLAAVTWVSAEFLDCAMARPTDAAPAAAAKHVDAQDASRLPTAPIRSTEQLDRYLANADASSPLALLSPASRKRFIQSLRFNANGVTTFTYNDIEAELSASQACRLLTLFGIQHTLASMRKIRIETQEDEKAMQSCAATRLQPPTATDPSTDIR</sequence>
<dbReference type="KEGG" id="xor:XOC_0785"/>
<dbReference type="EMBL" id="CP003057">
    <property type="protein sequence ID" value="AEQ94992.1"/>
    <property type="molecule type" value="Genomic_DNA"/>
</dbReference>
<evidence type="ECO:0000256" key="1">
    <source>
        <dbReference type="SAM" id="MobiDB-lite"/>
    </source>
</evidence>
<organism evidence="2 3">
    <name type="scientific">Xanthomonas oryzae pv. oryzicola (strain BLS256)</name>
    <dbReference type="NCBI Taxonomy" id="383407"/>
    <lineage>
        <taxon>Bacteria</taxon>
        <taxon>Pseudomonadati</taxon>
        <taxon>Pseudomonadota</taxon>
        <taxon>Gammaproteobacteria</taxon>
        <taxon>Lysobacterales</taxon>
        <taxon>Lysobacteraceae</taxon>
        <taxon>Xanthomonas</taxon>
    </lineage>
</organism>
<dbReference type="RefSeq" id="WP_014501942.1">
    <property type="nucleotide sequence ID" value="NC_017267.2"/>
</dbReference>
<evidence type="ECO:0000313" key="3">
    <source>
        <dbReference type="Proteomes" id="UP000008851"/>
    </source>
</evidence>
<feature type="compositionally biased region" description="Polar residues" evidence="1">
    <location>
        <begin position="152"/>
        <end position="164"/>
    </location>
</feature>